<dbReference type="SUPFAM" id="SSF56300">
    <property type="entry name" value="Metallo-dependent phosphatases"/>
    <property type="match status" value="1"/>
</dbReference>
<dbReference type="InterPro" id="IPR052169">
    <property type="entry name" value="CW_Biosynth-Accessory"/>
</dbReference>
<comment type="similarity">
    <text evidence="1">Belongs to the CapA family.</text>
</comment>
<organism evidence="3 4">
    <name type="scientific">Pseudoalteromonas neustonica</name>
    <dbReference type="NCBI Taxonomy" id="1840331"/>
    <lineage>
        <taxon>Bacteria</taxon>
        <taxon>Pseudomonadati</taxon>
        <taxon>Pseudomonadota</taxon>
        <taxon>Gammaproteobacteria</taxon>
        <taxon>Alteromonadales</taxon>
        <taxon>Pseudoalteromonadaceae</taxon>
        <taxon>Pseudoalteromonas</taxon>
    </lineage>
</organism>
<proteinExistence type="inferred from homology"/>
<dbReference type="PANTHER" id="PTHR33393">
    <property type="entry name" value="POLYGLUTAMINE SYNTHESIS ACCESSORY PROTEIN RV0574C-RELATED"/>
    <property type="match status" value="1"/>
</dbReference>
<dbReference type="Proteomes" id="UP001388366">
    <property type="component" value="Unassembled WGS sequence"/>
</dbReference>
<dbReference type="CDD" id="cd07381">
    <property type="entry name" value="MPP_CapA"/>
    <property type="match status" value="1"/>
</dbReference>
<dbReference type="SMART" id="SM00854">
    <property type="entry name" value="PGA_cap"/>
    <property type="match status" value="1"/>
</dbReference>
<dbReference type="Pfam" id="PF13620">
    <property type="entry name" value="CarboxypepD_reg"/>
    <property type="match status" value="1"/>
</dbReference>
<dbReference type="Gene3D" id="2.60.40.1120">
    <property type="entry name" value="Carboxypeptidase-like, regulatory domain"/>
    <property type="match status" value="1"/>
</dbReference>
<evidence type="ECO:0000256" key="1">
    <source>
        <dbReference type="ARBA" id="ARBA00005662"/>
    </source>
</evidence>
<evidence type="ECO:0000259" key="2">
    <source>
        <dbReference type="SMART" id="SM00854"/>
    </source>
</evidence>
<sequence length="741" mass="81608">MKLNISKYLVLLLTINIAGCKVEDPYDAGETQAQQTESQKRAEHLKQTFTGSMTVKNEQGQILSDITVSFASQNYQTDANGQFTYNEIAFGNHRLVVSDSGYFPFAATITVTKNGNNQDITLSSKSSNTVSLLFAGDTMFGRRFLDPSLATMTANIPDIEGALIRPATAAENAQSLTQFVGSFFQAADFTSVNLESPVTASPETPHPTKEFSFFSLPETLAGIKSIGVDYVALGNNHVYDFLDDGLNDTLTEVANAGIANSGAGNDIQSAYQPEYMDVGTVKLGLFSATSITGKEHAITYVTDETKGGAADLTESELVEMYLDEAANNSDYVIAQMHGGDEYSYEPSNYIKSRFNLLSKQKTNLIIAHHPHIAQGFSVFNGVPAILGLGNFVFDQDRLDTLLGVAVLVHVNKDSSPMTERAYAYPIYVEGYQPKFINGFLSDYLLRRLAEFSDDNITLIPRDGYADVYFAKNQASSSSHTKTVTIAANQSIIDLRDYAPSSKSFLTKIELISGAAPSNIRFGRDVMVFGDFEDWDNDDEQLEVARWDHTGDSVTPCISQARNGQQGLCSSRTQFDNTPSIIPFRQTIRAMELPNLENEMSVFKDFSLFGYSKADNAGKLDAKLVITTAEDGLEFSTQYISIQPAGSHTWQAFNYDFTLPSDDLTLGPEKLPARGIKVTFNHYPPEKDEANLALDDVTMISWQTKLELTEGVWQTDRMHGFDFINLNSNAPLTFKLTFSTLD</sequence>
<accession>A0ABU9TZ17</accession>
<gene>
    <name evidence="3" type="ORF">WNY63_04500</name>
</gene>
<evidence type="ECO:0000313" key="4">
    <source>
        <dbReference type="Proteomes" id="UP001388366"/>
    </source>
</evidence>
<dbReference type="Gene3D" id="3.60.21.10">
    <property type="match status" value="1"/>
</dbReference>
<dbReference type="InterPro" id="IPR013784">
    <property type="entry name" value="Carb-bd-like_fold"/>
</dbReference>
<dbReference type="EMBL" id="JBBMQU010000005">
    <property type="protein sequence ID" value="MEM5549993.1"/>
    <property type="molecule type" value="Genomic_DNA"/>
</dbReference>
<dbReference type="RefSeq" id="WP_342883366.1">
    <property type="nucleotide sequence ID" value="NZ_JBBMQU010000005.1"/>
</dbReference>
<dbReference type="InterPro" id="IPR029052">
    <property type="entry name" value="Metallo-depent_PP-like"/>
</dbReference>
<dbReference type="Pfam" id="PF09587">
    <property type="entry name" value="PGA_cap"/>
    <property type="match status" value="1"/>
</dbReference>
<keyword evidence="4" id="KW-1185">Reference proteome</keyword>
<evidence type="ECO:0000313" key="3">
    <source>
        <dbReference type="EMBL" id="MEM5549993.1"/>
    </source>
</evidence>
<dbReference type="PANTHER" id="PTHR33393:SF13">
    <property type="entry name" value="PGA BIOSYNTHESIS PROTEIN CAPA"/>
    <property type="match status" value="1"/>
</dbReference>
<protein>
    <submittedName>
        <fullName evidence="3">CapA family protein</fullName>
    </submittedName>
</protein>
<comment type="caution">
    <text evidence="3">The sequence shown here is derived from an EMBL/GenBank/DDBJ whole genome shotgun (WGS) entry which is preliminary data.</text>
</comment>
<dbReference type="SUPFAM" id="SSF49452">
    <property type="entry name" value="Starch-binding domain-like"/>
    <property type="match status" value="1"/>
</dbReference>
<feature type="domain" description="Capsule synthesis protein CapA" evidence="2">
    <location>
        <begin position="131"/>
        <end position="395"/>
    </location>
</feature>
<reference evidence="3 4" key="1">
    <citation type="submission" date="2024-03" db="EMBL/GenBank/DDBJ databases">
        <title>Community enrichment and isolation of bacterial strains for fucoidan degradation.</title>
        <authorList>
            <person name="Sichert A."/>
        </authorList>
    </citation>
    <scope>NUCLEOTIDE SEQUENCE [LARGE SCALE GENOMIC DNA]</scope>
    <source>
        <strain evidence="3 4">AS81</strain>
    </source>
</reference>
<name>A0ABU9TZ17_9GAMM</name>
<dbReference type="InterPro" id="IPR019079">
    <property type="entry name" value="Capsule_synth_CapA"/>
</dbReference>